<feature type="compositionally biased region" description="Pro residues" evidence="1">
    <location>
        <begin position="283"/>
        <end position="295"/>
    </location>
</feature>
<feature type="compositionally biased region" description="Pro residues" evidence="1">
    <location>
        <begin position="195"/>
        <end position="212"/>
    </location>
</feature>
<evidence type="ECO:0000256" key="1">
    <source>
        <dbReference type="SAM" id="MobiDB-lite"/>
    </source>
</evidence>
<accession>A0A1X6P8K0</accession>
<evidence type="ECO:0000313" key="2">
    <source>
        <dbReference type="EMBL" id="OSX77178.1"/>
    </source>
</evidence>
<proteinExistence type="predicted"/>
<feature type="region of interest" description="Disordered" evidence="1">
    <location>
        <begin position="165"/>
        <end position="401"/>
    </location>
</feature>
<protein>
    <submittedName>
        <fullName evidence="2">Uncharacterized protein</fullName>
    </submittedName>
</protein>
<feature type="region of interest" description="Disordered" evidence="1">
    <location>
        <begin position="56"/>
        <end position="77"/>
    </location>
</feature>
<reference evidence="2 3" key="1">
    <citation type="submission" date="2017-03" db="EMBL/GenBank/DDBJ databases">
        <title>WGS assembly of Porphyra umbilicalis.</title>
        <authorList>
            <person name="Brawley S.H."/>
            <person name="Blouin N.A."/>
            <person name="Ficko-Blean E."/>
            <person name="Wheeler G.L."/>
            <person name="Lohr M."/>
            <person name="Goodson H.V."/>
            <person name="Jenkins J.W."/>
            <person name="Blaby-Haas C.E."/>
            <person name="Helliwell K.E."/>
            <person name="Chan C."/>
            <person name="Marriage T."/>
            <person name="Bhattacharya D."/>
            <person name="Klein A.S."/>
            <person name="Badis Y."/>
            <person name="Brodie J."/>
            <person name="Cao Y."/>
            <person name="Collen J."/>
            <person name="Dittami S.M."/>
            <person name="Gachon C.M."/>
            <person name="Green B.R."/>
            <person name="Karpowicz S."/>
            <person name="Kim J.W."/>
            <person name="Kudahl U."/>
            <person name="Lin S."/>
            <person name="Michel G."/>
            <person name="Mittag M."/>
            <person name="Olson B.J."/>
            <person name="Pangilinan J."/>
            <person name="Peng Y."/>
            <person name="Qiu H."/>
            <person name="Shu S."/>
            <person name="Singer J.T."/>
            <person name="Smith A.G."/>
            <person name="Sprecher B.N."/>
            <person name="Wagner V."/>
            <person name="Wang W."/>
            <person name="Wang Z.-Y."/>
            <person name="Yan J."/>
            <person name="Yarish C."/>
            <person name="Zoeuner-Riek S."/>
            <person name="Zhuang Y."/>
            <person name="Zou Y."/>
            <person name="Lindquist E.A."/>
            <person name="Grimwood J."/>
            <person name="Barry K."/>
            <person name="Rokhsar D.S."/>
            <person name="Schmutz J."/>
            <person name="Stiller J.W."/>
            <person name="Grossman A.R."/>
            <person name="Prochnik S.E."/>
        </authorList>
    </citation>
    <scope>NUCLEOTIDE SEQUENCE [LARGE SCALE GENOMIC DNA]</scope>
    <source>
        <strain evidence="2">4086291</strain>
    </source>
</reference>
<feature type="compositionally biased region" description="Pro residues" evidence="1">
    <location>
        <begin position="227"/>
        <end position="238"/>
    </location>
</feature>
<dbReference type="AlphaFoldDB" id="A0A1X6P8K0"/>
<keyword evidence="3" id="KW-1185">Reference proteome</keyword>
<dbReference type="EMBL" id="KV918845">
    <property type="protein sequence ID" value="OSX77178.1"/>
    <property type="molecule type" value="Genomic_DNA"/>
</dbReference>
<evidence type="ECO:0000313" key="3">
    <source>
        <dbReference type="Proteomes" id="UP000218209"/>
    </source>
</evidence>
<name>A0A1X6P8K0_PORUM</name>
<organism evidence="2 3">
    <name type="scientific">Porphyra umbilicalis</name>
    <name type="common">Purple laver</name>
    <name type="synonym">Red alga</name>
    <dbReference type="NCBI Taxonomy" id="2786"/>
    <lineage>
        <taxon>Eukaryota</taxon>
        <taxon>Rhodophyta</taxon>
        <taxon>Bangiophyceae</taxon>
        <taxon>Bangiales</taxon>
        <taxon>Bangiaceae</taxon>
        <taxon>Porphyra</taxon>
    </lineage>
</organism>
<feature type="compositionally biased region" description="Low complexity" evidence="1">
    <location>
        <begin position="346"/>
        <end position="355"/>
    </location>
</feature>
<sequence length="401" mass="41633">MFVHLSGACLGFVADTCTANRLGRVPAHRTALPPETAADPLAGLLTPSHLCGRCLPPPRPLPTPQPPPHSLPPRHPPNPLYVPFPAACASRLGTATGLHTLSHPAAAAARPRSHLCSACRPHAPFPPRPLPSLLSLPPPADPMDTGTTAVLAATAAAVTVAAVATSRSASRTVSAGVRAAPALQRRRPRGRPSRVSPPSPPALTAAPPPTGRPPSGGRHRPTGAPRLLPPRQPPPNQPPAARRLPARRPPARPPARASTAHRGAQTWSRRRRRRVMGAGAGRPPCPPRLPPPPQRGAPTGAGRVGCPSKKHTPKKAVSGRADAPKGGASDTPARRKHPSRPPVAPPAARLRVGRASAAGVPRTPLRAAPRHLPVWNSGCRKRREDGRGTCGGEGRGGGRER</sequence>
<gene>
    <name evidence="2" type="ORF">BU14_0159s0033</name>
</gene>
<feature type="compositionally biased region" description="Low complexity" evidence="1">
    <location>
        <begin position="165"/>
        <end position="183"/>
    </location>
</feature>
<dbReference type="Proteomes" id="UP000218209">
    <property type="component" value="Unassembled WGS sequence"/>
</dbReference>